<dbReference type="RefSeq" id="WP_104956176.1">
    <property type="nucleotide sequence ID" value="NZ_CP026377.1"/>
</dbReference>
<dbReference type="SUPFAM" id="SSF69255">
    <property type="entry name" value="gp5 N-terminal domain-like"/>
    <property type="match status" value="1"/>
</dbReference>
<feature type="region of interest" description="Disordered" evidence="4">
    <location>
        <begin position="638"/>
        <end position="668"/>
    </location>
</feature>
<dbReference type="InterPro" id="IPR054030">
    <property type="entry name" value="Gp5_Vgr_C"/>
</dbReference>
<comment type="subcellular location">
    <subcellularLocation>
        <location evidence="1">Secreted</location>
    </subcellularLocation>
</comment>
<dbReference type="InterPro" id="IPR050708">
    <property type="entry name" value="T6SS_VgrG/RHS"/>
</dbReference>
<dbReference type="NCBIfam" id="TIGR01646">
    <property type="entry name" value="vgr_GE"/>
    <property type="match status" value="1"/>
</dbReference>
<feature type="compositionally biased region" description="Low complexity" evidence="4">
    <location>
        <begin position="645"/>
        <end position="655"/>
    </location>
</feature>
<dbReference type="Pfam" id="PF01832">
    <property type="entry name" value="Glucosaminidase"/>
    <property type="match status" value="1"/>
</dbReference>
<feature type="domain" description="Mannosyl-glycoprotein endo-beta-N-acetylglucosamidase-like" evidence="5">
    <location>
        <begin position="742"/>
        <end position="896"/>
    </location>
</feature>
<name>A0A2L0ICP5_9GAMM</name>
<dbReference type="InterPro" id="IPR017847">
    <property type="entry name" value="T6SS_RhsGE_Vgr_subset"/>
</dbReference>
<dbReference type="Gene3D" id="2.30.110.50">
    <property type="match status" value="1"/>
</dbReference>
<reference evidence="6 7" key="1">
    <citation type="submission" date="2018-01" db="EMBL/GenBank/DDBJ databases">
        <title>Complete and assembled Genome of Pantoea gaviniae DSM22758T.</title>
        <authorList>
            <person name="Stevens M.J.A."/>
            <person name="Zurfluh K."/>
            <person name="Stephan R."/>
        </authorList>
    </citation>
    <scope>NUCLEOTIDE SEQUENCE [LARGE SCALE GENOMIC DNA]</scope>
    <source>
        <strain evidence="6 7">DSM 22758</strain>
    </source>
</reference>
<dbReference type="PANTHER" id="PTHR32305:SF15">
    <property type="entry name" value="PROTEIN RHSA-RELATED"/>
    <property type="match status" value="1"/>
</dbReference>
<evidence type="ECO:0000256" key="1">
    <source>
        <dbReference type="ARBA" id="ARBA00004613"/>
    </source>
</evidence>
<dbReference type="GO" id="GO:0005576">
    <property type="term" value="C:extracellular region"/>
    <property type="evidence" value="ECO:0007669"/>
    <property type="project" value="UniProtKB-SubCell"/>
</dbReference>
<dbReference type="InterPro" id="IPR006533">
    <property type="entry name" value="T6SS_Vgr_RhsGE"/>
</dbReference>
<dbReference type="SUPFAM" id="SSF69279">
    <property type="entry name" value="Phage tail proteins"/>
    <property type="match status" value="2"/>
</dbReference>
<dbReference type="Proteomes" id="UP000238365">
    <property type="component" value="Chromosome"/>
</dbReference>
<dbReference type="SUPFAM" id="SSF69349">
    <property type="entry name" value="Phage fibre proteins"/>
    <property type="match status" value="1"/>
</dbReference>
<dbReference type="NCBIfam" id="TIGR03361">
    <property type="entry name" value="VI_Rhs_Vgr"/>
    <property type="match status" value="1"/>
</dbReference>
<evidence type="ECO:0000313" key="7">
    <source>
        <dbReference type="Proteomes" id="UP000238365"/>
    </source>
</evidence>
<dbReference type="Gene3D" id="2.40.50.230">
    <property type="entry name" value="Gp5 N-terminal domain"/>
    <property type="match status" value="1"/>
</dbReference>
<dbReference type="GO" id="GO:0004040">
    <property type="term" value="F:amidase activity"/>
    <property type="evidence" value="ECO:0007669"/>
    <property type="project" value="InterPro"/>
</dbReference>
<evidence type="ECO:0000313" key="6">
    <source>
        <dbReference type="EMBL" id="AUX92277.1"/>
    </source>
</evidence>
<dbReference type="EMBL" id="CP026377">
    <property type="protein sequence ID" value="AUX92277.1"/>
    <property type="molecule type" value="Genomic_DNA"/>
</dbReference>
<dbReference type="KEGG" id="pgz:C2E15_03660"/>
<dbReference type="Pfam" id="PF22178">
    <property type="entry name" value="Gp5_trimer_C"/>
    <property type="match status" value="1"/>
</dbReference>
<dbReference type="Pfam" id="PF05954">
    <property type="entry name" value="Phage_GPD"/>
    <property type="match status" value="1"/>
</dbReference>
<sequence length="901" mass="99890">MSERITVQLPLEGLLFWKLDGVEALSHPFELTVTLLSADPRIERHALLGQPLTVSVPTGQLLSGTRHINGKITRMAVRSEELGGTRYAVYELTIEPDLWPMRRDKNSRIFQGQTAVQIIHRLLAEYGVQVEDRLSGSYREWEYCVQYQESSFAFISRLMELEGIYYWFRHEADRHVMVLSDAPEAHGPWPGCEAIPYHVTGSGGVTSAAGVSRWALEDSVTPGMYSIDDYDFRKPNAWLLQARQNPASPQPGQTEVFEWPGRYVEHAQGEKYVRVRQEEWQAAHRQISGEGTALCLAPGYTFALLNAPHLQDNGRYLTLRAEYQLEENRYASGEGQTVHRIRFRVLPAEVAYRAAATTPWPKTHGPQTARVVGPQGESIYTDRYGRIKVKFHWDRESRGDETSSCWVRVSSAWAGQGYGGVQIPRVNDEVVIDFINGDPDRPIVTGRVYNEGSMPPWSLPAAATQMGFLSRSKDGTPDNANALRFEDRAGEEQVWIQAERNLDVNVKNDATRHIGSNHSHYVRKNELHRVEANQVQAVKGGTEILTGQGKLDATVEQYVLASGSQLRLVCGNSAIELNANGQINLVGKGFNLFVEGDGNITTSGGKLNLNTAGAKPGTTAPGPDHKQDIKQAVEAKFTPGKESKSAAPKASIAPAVKQAEPKLTSQGSEKKTAYDYKLDDMINKQKNLKAKPVKWTNKGWKSATEDEIRNFVDPDLQQEGTNKYQFVDLSAPAGISKDDMSDFLKGKGVLDGHAQTYLDAAKKYNINEVYLAAHSSLETGNGTSQLAKGIEINGQKVYNMYGIGAVDGDAVNAGAKYAYKMGWTSPEKAIEGGAKWISEKFVNSGVDGQNTLYKMRWNPASPGTHQYATDVNWAAAQTKNIKKMFDAFPNANIQYDIPQYK</sequence>
<keyword evidence="7" id="KW-1185">Reference proteome</keyword>
<dbReference type="Gene3D" id="3.55.50.10">
    <property type="entry name" value="Baseplate protein-like domains"/>
    <property type="match status" value="1"/>
</dbReference>
<accession>A0A2L0ICP5</accession>
<dbReference type="Gene3D" id="1.10.530.10">
    <property type="match status" value="1"/>
</dbReference>
<dbReference type="InterPro" id="IPR006531">
    <property type="entry name" value="Gp5/Vgr_OB"/>
</dbReference>
<dbReference type="AlphaFoldDB" id="A0A2L0ICP5"/>
<protein>
    <submittedName>
        <fullName evidence="6">Type VI secretion system tip protein VgrG</fullName>
    </submittedName>
</protein>
<evidence type="ECO:0000256" key="2">
    <source>
        <dbReference type="ARBA" id="ARBA00005558"/>
    </source>
</evidence>
<dbReference type="Pfam" id="PF04717">
    <property type="entry name" value="Phage_base_V"/>
    <property type="match status" value="1"/>
</dbReference>
<keyword evidence="3" id="KW-0964">Secreted</keyword>
<evidence type="ECO:0000259" key="5">
    <source>
        <dbReference type="SMART" id="SM00047"/>
    </source>
</evidence>
<dbReference type="PANTHER" id="PTHR32305">
    <property type="match status" value="1"/>
</dbReference>
<dbReference type="InterPro" id="IPR002901">
    <property type="entry name" value="MGlyc_endo_b_GlcNAc-like_dom"/>
</dbReference>
<proteinExistence type="inferred from homology"/>
<dbReference type="InterPro" id="IPR037026">
    <property type="entry name" value="Vgr_OB-fold_dom_sf"/>
</dbReference>
<dbReference type="Gene3D" id="4.10.220.110">
    <property type="match status" value="1"/>
</dbReference>
<organism evidence="6 7">
    <name type="scientific">Mixta gaviniae</name>
    <dbReference type="NCBI Taxonomy" id="665914"/>
    <lineage>
        <taxon>Bacteria</taxon>
        <taxon>Pseudomonadati</taxon>
        <taxon>Pseudomonadota</taxon>
        <taxon>Gammaproteobacteria</taxon>
        <taxon>Enterobacterales</taxon>
        <taxon>Erwiniaceae</taxon>
        <taxon>Mixta</taxon>
    </lineage>
</organism>
<dbReference type="SMART" id="SM00047">
    <property type="entry name" value="LYZ2"/>
    <property type="match status" value="1"/>
</dbReference>
<evidence type="ECO:0000256" key="3">
    <source>
        <dbReference type="ARBA" id="ARBA00022525"/>
    </source>
</evidence>
<gene>
    <name evidence="6" type="ORF">C2E15_03660</name>
</gene>
<comment type="similarity">
    <text evidence="2">Belongs to the VgrG protein family.</text>
</comment>
<evidence type="ECO:0000256" key="4">
    <source>
        <dbReference type="SAM" id="MobiDB-lite"/>
    </source>
</evidence>